<evidence type="ECO:0000313" key="8">
    <source>
        <dbReference type="EMBL" id="MBB6170986.1"/>
    </source>
</evidence>
<evidence type="ECO:0000256" key="3">
    <source>
        <dbReference type="ARBA" id="ARBA00022989"/>
    </source>
</evidence>
<keyword evidence="4 6" id="KW-0472">Membrane</keyword>
<keyword evidence="6" id="KW-0813">Transport</keyword>
<dbReference type="GO" id="GO:0140359">
    <property type="term" value="F:ABC-type transporter activity"/>
    <property type="evidence" value="ECO:0007669"/>
    <property type="project" value="InterPro"/>
</dbReference>
<dbReference type="RefSeq" id="WP_184074049.1">
    <property type="nucleotide sequence ID" value="NZ_JACHDS010000001.1"/>
</dbReference>
<evidence type="ECO:0000256" key="1">
    <source>
        <dbReference type="ARBA" id="ARBA00004141"/>
    </source>
</evidence>
<dbReference type="Proteomes" id="UP000546642">
    <property type="component" value="Unassembled WGS sequence"/>
</dbReference>
<dbReference type="AlphaFoldDB" id="A0A7W9YGA8"/>
<feature type="transmembrane region" description="Helical" evidence="6">
    <location>
        <begin position="183"/>
        <end position="204"/>
    </location>
</feature>
<evidence type="ECO:0000256" key="5">
    <source>
        <dbReference type="ARBA" id="ARBA00023251"/>
    </source>
</evidence>
<evidence type="ECO:0000256" key="6">
    <source>
        <dbReference type="RuleBase" id="RU361157"/>
    </source>
</evidence>
<dbReference type="PIRSF" id="PIRSF006648">
    <property type="entry name" value="DrrB"/>
    <property type="match status" value="1"/>
</dbReference>
<reference evidence="8 9" key="1">
    <citation type="submission" date="2020-08" db="EMBL/GenBank/DDBJ databases">
        <title>Sequencing the genomes of 1000 actinobacteria strains.</title>
        <authorList>
            <person name="Klenk H.-P."/>
        </authorList>
    </citation>
    <scope>NUCLEOTIDE SEQUENCE [LARGE SCALE GENOMIC DNA]</scope>
    <source>
        <strain evidence="8 9">DSM 46659</strain>
    </source>
</reference>
<evidence type="ECO:0000256" key="4">
    <source>
        <dbReference type="ARBA" id="ARBA00023136"/>
    </source>
</evidence>
<feature type="transmembrane region" description="Helical" evidence="6">
    <location>
        <begin position="41"/>
        <end position="62"/>
    </location>
</feature>
<comment type="similarity">
    <text evidence="6">Belongs to the ABC-2 integral membrane protein family.</text>
</comment>
<dbReference type="PROSITE" id="PS51012">
    <property type="entry name" value="ABC_TM2"/>
    <property type="match status" value="1"/>
</dbReference>
<dbReference type="InterPro" id="IPR013525">
    <property type="entry name" value="ABC2_TM"/>
</dbReference>
<dbReference type="InterPro" id="IPR047817">
    <property type="entry name" value="ABC2_TM_bact-type"/>
</dbReference>
<evidence type="ECO:0000313" key="9">
    <source>
        <dbReference type="Proteomes" id="UP000546642"/>
    </source>
</evidence>
<accession>A0A7W9YGA8</accession>
<evidence type="ECO:0000259" key="7">
    <source>
        <dbReference type="PROSITE" id="PS51012"/>
    </source>
</evidence>
<feature type="transmembrane region" description="Helical" evidence="6">
    <location>
        <begin position="153"/>
        <end position="176"/>
    </location>
</feature>
<dbReference type="PANTHER" id="PTHR43229">
    <property type="entry name" value="NODULATION PROTEIN J"/>
    <property type="match status" value="1"/>
</dbReference>
<dbReference type="InterPro" id="IPR000412">
    <property type="entry name" value="ABC_2_transport"/>
</dbReference>
<feature type="domain" description="ABC transmembrane type-2" evidence="7">
    <location>
        <begin position="42"/>
        <end position="267"/>
    </location>
</feature>
<dbReference type="Pfam" id="PF01061">
    <property type="entry name" value="ABC2_membrane"/>
    <property type="match status" value="1"/>
</dbReference>
<feature type="transmembrane region" description="Helical" evidence="6">
    <location>
        <begin position="128"/>
        <end position="147"/>
    </location>
</feature>
<name>A0A7W9YGA8_9ACTN</name>
<keyword evidence="9" id="KW-1185">Reference proteome</keyword>
<gene>
    <name evidence="8" type="ORF">HNR23_001046</name>
</gene>
<keyword evidence="6" id="KW-1003">Cell membrane</keyword>
<dbReference type="EMBL" id="JACHDS010000001">
    <property type="protein sequence ID" value="MBB6170986.1"/>
    <property type="molecule type" value="Genomic_DNA"/>
</dbReference>
<dbReference type="GO" id="GO:0046677">
    <property type="term" value="P:response to antibiotic"/>
    <property type="evidence" value="ECO:0007669"/>
    <property type="project" value="UniProtKB-KW"/>
</dbReference>
<evidence type="ECO:0000256" key="2">
    <source>
        <dbReference type="ARBA" id="ARBA00022692"/>
    </source>
</evidence>
<keyword evidence="2 6" id="KW-0812">Transmembrane</keyword>
<sequence length="269" mass="28226">MSTTTAPAVPTRPDRTGAMHVLRDTGIICLRQLRPTLRNPFAMFAFAMLQPVLYLVLFGPLLTGVPGAVGDDPWNWFVPGILAMLGLFGTAFAGFGLLPELHSGAHERLLATPVSRIALLLGRVMRDVVVLLIQAVILIAAVTAFGMRPSPAGVAAGLLLLAVLGIGLGTLSYLLAMVLKVQHMFAGLLQTVIMPLILTSGLLLPMDQGPGWLYAVSRVNPVTYVVEAERALFAGHLADPAVAVGALVAVAVAAAALALGTRRMRTLSA</sequence>
<comment type="caution">
    <text evidence="8">The sequence shown here is derived from an EMBL/GenBank/DDBJ whole genome shotgun (WGS) entry which is preliminary data.</text>
</comment>
<protein>
    <recommendedName>
        <fullName evidence="6">Transport permease protein</fullName>
    </recommendedName>
</protein>
<dbReference type="GO" id="GO:0043190">
    <property type="term" value="C:ATP-binding cassette (ABC) transporter complex"/>
    <property type="evidence" value="ECO:0007669"/>
    <property type="project" value="InterPro"/>
</dbReference>
<dbReference type="PANTHER" id="PTHR43229:SF3">
    <property type="entry name" value="ABC-TYPE MULTIDRUG TRANSPORT SYSTEM, PERMEASE COMPONENT"/>
    <property type="match status" value="1"/>
</dbReference>
<feature type="transmembrane region" description="Helical" evidence="6">
    <location>
        <begin position="241"/>
        <end position="260"/>
    </location>
</feature>
<dbReference type="InterPro" id="IPR051784">
    <property type="entry name" value="Nod_factor_ABC_transporter"/>
</dbReference>
<organism evidence="8 9">
    <name type="scientific">Nocardiopsis mwathae</name>
    <dbReference type="NCBI Taxonomy" id="1472723"/>
    <lineage>
        <taxon>Bacteria</taxon>
        <taxon>Bacillati</taxon>
        <taxon>Actinomycetota</taxon>
        <taxon>Actinomycetes</taxon>
        <taxon>Streptosporangiales</taxon>
        <taxon>Nocardiopsidaceae</taxon>
        <taxon>Nocardiopsis</taxon>
    </lineage>
</organism>
<proteinExistence type="inferred from homology"/>
<keyword evidence="3 6" id="KW-1133">Transmembrane helix</keyword>
<feature type="transmembrane region" description="Helical" evidence="6">
    <location>
        <begin position="74"/>
        <end position="98"/>
    </location>
</feature>
<keyword evidence="5" id="KW-0046">Antibiotic resistance</keyword>
<comment type="subcellular location">
    <subcellularLocation>
        <location evidence="6">Cell membrane</location>
        <topology evidence="6">Multi-pass membrane protein</topology>
    </subcellularLocation>
    <subcellularLocation>
        <location evidence="1">Membrane</location>
        <topology evidence="1">Multi-pass membrane protein</topology>
    </subcellularLocation>
</comment>